<accession>A0A1M4Y864</accession>
<dbReference type="EMBL" id="FQVB01000010">
    <property type="protein sequence ID" value="SHF01987.1"/>
    <property type="molecule type" value="Genomic_DNA"/>
</dbReference>
<dbReference type="SUPFAM" id="SSF51735">
    <property type="entry name" value="NAD(P)-binding Rossmann-fold domains"/>
    <property type="match status" value="1"/>
</dbReference>
<dbReference type="FunFam" id="3.40.50.720:FF:000084">
    <property type="entry name" value="Short-chain dehydrogenase reductase"/>
    <property type="match status" value="1"/>
</dbReference>
<dbReference type="Pfam" id="PF13561">
    <property type="entry name" value="adh_short_C2"/>
    <property type="match status" value="1"/>
</dbReference>
<reference evidence="4" key="1">
    <citation type="submission" date="2016-11" db="EMBL/GenBank/DDBJ databases">
        <authorList>
            <person name="Varghese N."/>
            <person name="Submissions S."/>
        </authorList>
    </citation>
    <scope>NUCLEOTIDE SEQUENCE [LARGE SCALE GENOMIC DNA]</scope>
    <source>
        <strain evidence="4">DSM 9756</strain>
    </source>
</reference>
<evidence type="ECO:0000313" key="3">
    <source>
        <dbReference type="EMBL" id="SHF01987.1"/>
    </source>
</evidence>
<sequence>MCGSFEGRVAIITGGARGLGAAIGQAFMEAGAVAVLLDVDGQEAQHRASLLDPSGQRAFGFQADVTDEARVREVVDAVASRHGRVDILVNCAGVLRHKPIEQKTVEEFEWVVRVNLTGTFIACKAVVPHMKSRGYGRIVNISSLGGRTGRPGVAVDYAAAKAGVVGLTQTLAREVGPAGITVNAVAPGPIMTELTKQVPPEVFATWNVGRAVHKDGYPEDVANAVLFLASEGAGWITGVTLDINGGIYMR</sequence>
<dbReference type="PRINTS" id="PR00081">
    <property type="entry name" value="GDHRDH"/>
</dbReference>
<dbReference type="STRING" id="1121391.SAMN02745206_01192"/>
<organism evidence="3 4">
    <name type="scientific">Desulfacinum infernum DSM 9756</name>
    <dbReference type="NCBI Taxonomy" id="1121391"/>
    <lineage>
        <taxon>Bacteria</taxon>
        <taxon>Pseudomonadati</taxon>
        <taxon>Thermodesulfobacteriota</taxon>
        <taxon>Syntrophobacteria</taxon>
        <taxon>Syntrophobacterales</taxon>
        <taxon>Syntrophobacteraceae</taxon>
        <taxon>Desulfacinum</taxon>
    </lineage>
</organism>
<dbReference type="Gene3D" id="3.40.50.720">
    <property type="entry name" value="NAD(P)-binding Rossmann-like Domain"/>
    <property type="match status" value="1"/>
</dbReference>
<dbReference type="GO" id="GO:0016616">
    <property type="term" value="F:oxidoreductase activity, acting on the CH-OH group of donors, NAD or NADP as acceptor"/>
    <property type="evidence" value="ECO:0007669"/>
    <property type="project" value="TreeGrafter"/>
</dbReference>
<dbReference type="PANTHER" id="PTHR42760">
    <property type="entry name" value="SHORT-CHAIN DEHYDROGENASES/REDUCTASES FAMILY MEMBER"/>
    <property type="match status" value="1"/>
</dbReference>
<protein>
    <submittedName>
        <fullName evidence="3">3-oxoacyl-[acyl-carrier-protein] reductase</fullName>
    </submittedName>
</protein>
<dbReference type="SMART" id="SM00822">
    <property type="entry name" value="PKS_KR"/>
    <property type="match status" value="1"/>
</dbReference>
<dbReference type="InterPro" id="IPR002347">
    <property type="entry name" value="SDR_fam"/>
</dbReference>
<dbReference type="AlphaFoldDB" id="A0A1M4Y864"/>
<dbReference type="PROSITE" id="PS00061">
    <property type="entry name" value="ADH_SHORT"/>
    <property type="match status" value="1"/>
</dbReference>
<keyword evidence="4" id="KW-1185">Reference proteome</keyword>
<dbReference type="InterPro" id="IPR057326">
    <property type="entry name" value="KR_dom"/>
</dbReference>
<comment type="similarity">
    <text evidence="1">Belongs to the short-chain dehydrogenases/reductases (SDR) family.</text>
</comment>
<gene>
    <name evidence="3" type="ORF">SAMN02745206_01192</name>
</gene>
<dbReference type="GO" id="GO:0030497">
    <property type="term" value="P:fatty acid elongation"/>
    <property type="evidence" value="ECO:0007669"/>
    <property type="project" value="TreeGrafter"/>
</dbReference>
<dbReference type="Proteomes" id="UP000184076">
    <property type="component" value="Unassembled WGS sequence"/>
</dbReference>
<evidence type="ECO:0000256" key="1">
    <source>
        <dbReference type="ARBA" id="ARBA00006484"/>
    </source>
</evidence>
<evidence type="ECO:0000313" key="4">
    <source>
        <dbReference type="Proteomes" id="UP000184076"/>
    </source>
</evidence>
<evidence type="ECO:0000259" key="2">
    <source>
        <dbReference type="SMART" id="SM00822"/>
    </source>
</evidence>
<dbReference type="PRINTS" id="PR00080">
    <property type="entry name" value="SDRFAMILY"/>
</dbReference>
<dbReference type="PANTHER" id="PTHR42760:SF40">
    <property type="entry name" value="3-OXOACYL-[ACYL-CARRIER-PROTEIN] REDUCTASE, CHLOROPLASTIC"/>
    <property type="match status" value="1"/>
</dbReference>
<dbReference type="OrthoDB" id="5363038at2"/>
<dbReference type="InterPro" id="IPR036291">
    <property type="entry name" value="NAD(P)-bd_dom_sf"/>
</dbReference>
<name>A0A1M4Y864_9BACT</name>
<feature type="domain" description="Ketoreductase" evidence="2">
    <location>
        <begin position="8"/>
        <end position="188"/>
    </location>
</feature>
<dbReference type="InterPro" id="IPR020904">
    <property type="entry name" value="Sc_DH/Rdtase_CS"/>
</dbReference>
<dbReference type="RefSeq" id="WP_073037918.1">
    <property type="nucleotide sequence ID" value="NZ_FQVB01000010.1"/>
</dbReference>
<dbReference type="NCBIfam" id="NF009466">
    <property type="entry name" value="PRK12826.1-2"/>
    <property type="match status" value="1"/>
</dbReference>
<proteinExistence type="inferred from homology"/>